<protein>
    <submittedName>
        <fullName evidence="2">Uncharacterized protein</fullName>
    </submittedName>
</protein>
<organism evidence="2 3">
    <name type="scientific">Nocardia gamkensis</name>
    <dbReference type="NCBI Taxonomy" id="352869"/>
    <lineage>
        <taxon>Bacteria</taxon>
        <taxon>Bacillati</taxon>
        <taxon>Actinomycetota</taxon>
        <taxon>Actinomycetes</taxon>
        <taxon>Mycobacteriales</taxon>
        <taxon>Nocardiaceae</taxon>
        <taxon>Nocardia</taxon>
    </lineage>
</organism>
<feature type="region of interest" description="Disordered" evidence="1">
    <location>
        <begin position="74"/>
        <end position="274"/>
    </location>
</feature>
<feature type="compositionally biased region" description="Low complexity" evidence="1">
    <location>
        <begin position="219"/>
        <end position="234"/>
    </location>
</feature>
<feature type="region of interest" description="Disordered" evidence="1">
    <location>
        <begin position="1"/>
        <end position="27"/>
    </location>
</feature>
<feature type="compositionally biased region" description="Pro residues" evidence="1">
    <location>
        <begin position="106"/>
        <end position="124"/>
    </location>
</feature>
<gene>
    <name evidence="2" type="ORF">HGB38_08440</name>
</gene>
<dbReference type="EMBL" id="JAAXOS010000004">
    <property type="protein sequence ID" value="NKY26244.1"/>
    <property type="molecule type" value="Genomic_DNA"/>
</dbReference>
<feature type="compositionally biased region" description="Low complexity" evidence="1">
    <location>
        <begin position="7"/>
        <end position="16"/>
    </location>
</feature>
<evidence type="ECO:0000256" key="1">
    <source>
        <dbReference type="SAM" id="MobiDB-lite"/>
    </source>
</evidence>
<name>A0A7X6R2C1_9NOCA</name>
<comment type="caution">
    <text evidence="2">The sequence shown here is derived from an EMBL/GenBank/DDBJ whole genome shotgun (WGS) entry which is preliminary data.</text>
</comment>
<dbReference type="Proteomes" id="UP000540698">
    <property type="component" value="Unassembled WGS sequence"/>
</dbReference>
<sequence length="305" mass="30797">MSKKKNAAVATETAEPAPEHGTRSGVVPVLSRDSDSALWAALRAHPGSTTAALGDIAGIGQTTARRLLTQWETAGCAQSHTNPDSPRAAKTWTQGAGAPATIEPDPAAPVDPVPAPADPAPAEPATPETATPDLVSPVPVTPADPESVTPAADPDPAEPPTPDLVSPEPVTPAELEPVTPAADPTQEVAVPGSDVPADPEPDATAETALAAPTGDDCADPAPVTPAADTTAANAESTVERLPAGALRGQVDDFLRDNPGKEFTPHQIGKELGRSSGAVHNALVTLTKNGIAHQTSTAPKRFTLAS</sequence>
<reference evidence="2 3" key="1">
    <citation type="submission" date="2020-04" db="EMBL/GenBank/DDBJ databases">
        <title>MicrobeNet Type strains.</title>
        <authorList>
            <person name="Nicholson A.C."/>
        </authorList>
    </citation>
    <scope>NUCLEOTIDE SEQUENCE [LARGE SCALE GENOMIC DNA]</scope>
    <source>
        <strain evidence="2 3">DSM 44956</strain>
    </source>
</reference>
<dbReference type="InterPro" id="IPR036388">
    <property type="entry name" value="WH-like_DNA-bd_sf"/>
</dbReference>
<dbReference type="Gene3D" id="1.10.10.10">
    <property type="entry name" value="Winged helix-like DNA-binding domain superfamily/Winged helix DNA-binding domain"/>
    <property type="match status" value="1"/>
</dbReference>
<evidence type="ECO:0000313" key="2">
    <source>
        <dbReference type="EMBL" id="NKY26244.1"/>
    </source>
</evidence>
<dbReference type="AlphaFoldDB" id="A0A7X6R2C1"/>
<feature type="compositionally biased region" description="Polar residues" evidence="1">
    <location>
        <begin position="74"/>
        <end position="84"/>
    </location>
</feature>
<accession>A0A7X6R2C1</accession>
<proteinExistence type="predicted"/>
<evidence type="ECO:0000313" key="3">
    <source>
        <dbReference type="Proteomes" id="UP000540698"/>
    </source>
</evidence>
<keyword evidence="3" id="KW-1185">Reference proteome</keyword>
<feature type="compositionally biased region" description="Basic and acidic residues" evidence="1">
    <location>
        <begin position="249"/>
        <end position="272"/>
    </location>
</feature>
<dbReference type="RefSeq" id="WP_062977009.1">
    <property type="nucleotide sequence ID" value="NZ_JAAXOS010000004.1"/>
</dbReference>